<keyword evidence="3" id="KW-1185">Reference proteome</keyword>
<proteinExistence type="predicted"/>
<evidence type="ECO:0000313" key="3">
    <source>
        <dbReference type="Proteomes" id="UP000076722"/>
    </source>
</evidence>
<accession>A0A164NWM4</accession>
<protein>
    <submittedName>
        <fullName evidence="2">Uncharacterized protein</fullName>
    </submittedName>
</protein>
<evidence type="ECO:0000256" key="1">
    <source>
        <dbReference type="SAM" id="MobiDB-lite"/>
    </source>
</evidence>
<reference evidence="2 3" key="1">
    <citation type="journal article" date="2016" name="Mol. Biol. Evol.">
        <title>Comparative Genomics of Early-Diverging Mushroom-Forming Fungi Provides Insights into the Origins of Lignocellulose Decay Capabilities.</title>
        <authorList>
            <person name="Nagy L.G."/>
            <person name="Riley R."/>
            <person name="Tritt A."/>
            <person name="Adam C."/>
            <person name="Daum C."/>
            <person name="Floudas D."/>
            <person name="Sun H."/>
            <person name="Yadav J.S."/>
            <person name="Pangilinan J."/>
            <person name="Larsson K.H."/>
            <person name="Matsuura K."/>
            <person name="Barry K."/>
            <person name="Labutti K."/>
            <person name="Kuo R."/>
            <person name="Ohm R.A."/>
            <person name="Bhattacharya S.S."/>
            <person name="Shirouzu T."/>
            <person name="Yoshinaga Y."/>
            <person name="Martin F.M."/>
            <person name="Grigoriev I.V."/>
            <person name="Hibbett D.S."/>
        </authorList>
    </citation>
    <scope>NUCLEOTIDE SEQUENCE [LARGE SCALE GENOMIC DNA]</scope>
    <source>
        <strain evidence="2 3">HHB9708</strain>
    </source>
</reference>
<feature type="region of interest" description="Disordered" evidence="1">
    <location>
        <begin position="43"/>
        <end position="69"/>
    </location>
</feature>
<sequence length="140" mass="15404">MYAATRANDEEWYGLHDAGSTFAFGDASGSKRMTTEHDIICDEGRRRPKSGYFGESPPNQAPSRLGKAVSHLGCHSDTALDLEIPPSKSASCRTKAHEHNFTSKEDLIVCLAHDDQSRAPRSTRQAQISSVPGRDEESNW</sequence>
<dbReference type="AlphaFoldDB" id="A0A164NWM4"/>
<dbReference type="EMBL" id="KV419440">
    <property type="protein sequence ID" value="KZS88115.1"/>
    <property type="molecule type" value="Genomic_DNA"/>
</dbReference>
<organism evidence="2 3">
    <name type="scientific">Sistotremastrum niveocremeum HHB9708</name>
    <dbReference type="NCBI Taxonomy" id="1314777"/>
    <lineage>
        <taxon>Eukaryota</taxon>
        <taxon>Fungi</taxon>
        <taxon>Dikarya</taxon>
        <taxon>Basidiomycota</taxon>
        <taxon>Agaricomycotina</taxon>
        <taxon>Agaricomycetes</taxon>
        <taxon>Sistotremastrales</taxon>
        <taxon>Sistotremastraceae</taxon>
        <taxon>Sertulicium</taxon>
        <taxon>Sertulicium niveocremeum</taxon>
    </lineage>
</organism>
<feature type="region of interest" description="Disordered" evidence="1">
    <location>
        <begin position="114"/>
        <end position="140"/>
    </location>
</feature>
<gene>
    <name evidence="2" type="ORF">SISNIDRAFT_470432</name>
</gene>
<dbReference type="Proteomes" id="UP000076722">
    <property type="component" value="Unassembled WGS sequence"/>
</dbReference>
<evidence type="ECO:0000313" key="2">
    <source>
        <dbReference type="EMBL" id="KZS88115.1"/>
    </source>
</evidence>
<name>A0A164NWM4_9AGAM</name>
<feature type="compositionally biased region" description="Polar residues" evidence="1">
    <location>
        <begin position="119"/>
        <end position="130"/>
    </location>
</feature>